<keyword evidence="3" id="KW-1185">Reference proteome</keyword>
<comment type="caution">
    <text evidence="2">The sequence shown here is derived from an EMBL/GenBank/DDBJ whole genome shotgun (WGS) entry which is preliminary data.</text>
</comment>
<proteinExistence type="predicted"/>
<feature type="compositionally biased region" description="Polar residues" evidence="1">
    <location>
        <begin position="26"/>
        <end position="50"/>
    </location>
</feature>
<evidence type="ECO:0000256" key="1">
    <source>
        <dbReference type="SAM" id="MobiDB-lite"/>
    </source>
</evidence>
<evidence type="ECO:0000313" key="3">
    <source>
        <dbReference type="Proteomes" id="UP001232148"/>
    </source>
</evidence>
<name>A0AAD9H2C5_9PEZI</name>
<evidence type="ECO:0000313" key="2">
    <source>
        <dbReference type="EMBL" id="KAK2021095.1"/>
    </source>
</evidence>
<sequence length="235" mass="26060">MVPAMLKTGFACQAHSRGRRPRPALLQQQTNKQAQVPASSPNKRPQQPEITRQAPGPTSDVIGAVPPDPKFAFKPGDMQGRRPSQPAVGWREDTLARVYFPIRLPKGLPPSRRYAVTYLRFRPHRLRHATCHGVGVVRLRIRHKRKQSCPCLVPFSWPDLPSHRTSCQTHPSGRLSHDAHAMFPAISSSATQYGACRAILVPGRGTAPSSTSGANPLRQFGWLRGRQFVGVWHPS</sequence>
<organism evidence="2 3">
    <name type="scientific">Colletotrichum zoysiae</name>
    <dbReference type="NCBI Taxonomy" id="1216348"/>
    <lineage>
        <taxon>Eukaryota</taxon>
        <taxon>Fungi</taxon>
        <taxon>Dikarya</taxon>
        <taxon>Ascomycota</taxon>
        <taxon>Pezizomycotina</taxon>
        <taxon>Sordariomycetes</taxon>
        <taxon>Hypocreomycetidae</taxon>
        <taxon>Glomerellales</taxon>
        <taxon>Glomerellaceae</taxon>
        <taxon>Colletotrichum</taxon>
        <taxon>Colletotrichum graminicola species complex</taxon>
    </lineage>
</organism>
<dbReference type="AlphaFoldDB" id="A0AAD9H2C5"/>
<feature type="region of interest" description="Disordered" evidence="1">
    <location>
        <begin position="1"/>
        <end position="67"/>
    </location>
</feature>
<protein>
    <submittedName>
        <fullName evidence="2">Uncharacterized protein</fullName>
    </submittedName>
</protein>
<gene>
    <name evidence="2" type="ORF">LX32DRAFT_646751</name>
</gene>
<reference evidence="2" key="1">
    <citation type="submission" date="2021-06" db="EMBL/GenBank/DDBJ databases">
        <title>Comparative genomics, transcriptomics and evolutionary studies reveal genomic signatures of adaptation to plant cell wall in hemibiotrophic fungi.</title>
        <authorList>
            <consortium name="DOE Joint Genome Institute"/>
            <person name="Baroncelli R."/>
            <person name="Diaz J.F."/>
            <person name="Benocci T."/>
            <person name="Peng M."/>
            <person name="Battaglia E."/>
            <person name="Haridas S."/>
            <person name="Andreopoulos W."/>
            <person name="Labutti K."/>
            <person name="Pangilinan J."/>
            <person name="Floch G.L."/>
            <person name="Makela M.R."/>
            <person name="Henrissat B."/>
            <person name="Grigoriev I.V."/>
            <person name="Crouch J.A."/>
            <person name="De Vries R.P."/>
            <person name="Sukno S.A."/>
            <person name="Thon M.R."/>
        </authorList>
    </citation>
    <scope>NUCLEOTIDE SEQUENCE</scope>
    <source>
        <strain evidence="2">MAFF235873</strain>
    </source>
</reference>
<accession>A0AAD9H2C5</accession>
<dbReference type="EMBL" id="MU843138">
    <property type="protein sequence ID" value="KAK2021095.1"/>
    <property type="molecule type" value="Genomic_DNA"/>
</dbReference>
<dbReference type="Proteomes" id="UP001232148">
    <property type="component" value="Unassembled WGS sequence"/>
</dbReference>